<dbReference type="Pfam" id="PF00628">
    <property type="entry name" value="PHD"/>
    <property type="match status" value="1"/>
</dbReference>
<proteinExistence type="predicted"/>
<dbReference type="eggNOG" id="KOG1245">
    <property type="taxonomic scope" value="Eukaryota"/>
</dbReference>
<reference evidence="7 8" key="1">
    <citation type="journal article" date="2010" name="Plant Cell">
        <title>The Chlorella variabilis NC64A genome reveals adaptation to photosymbiosis, coevolution with viruses, and cryptic sex.</title>
        <authorList>
            <person name="Blanc G."/>
            <person name="Duncan G."/>
            <person name="Agarkova I."/>
            <person name="Borodovsky M."/>
            <person name="Gurnon J."/>
            <person name="Kuo A."/>
            <person name="Lindquist E."/>
            <person name="Lucas S."/>
            <person name="Pangilinan J."/>
            <person name="Polle J."/>
            <person name="Salamov A."/>
            <person name="Terry A."/>
            <person name="Yamada T."/>
            <person name="Dunigan D.D."/>
            <person name="Grigoriev I.V."/>
            <person name="Claverie J.M."/>
            <person name="Van Etten J.L."/>
        </authorList>
    </citation>
    <scope>NUCLEOTIDE SEQUENCE [LARGE SCALE GENOMIC DNA]</scope>
    <source>
        <strain evidence="7 8">NC64A</strain>
    </source>
</reference>
<evidence type="ECO:0000256" key="4">
    <source>
        <dbReference type="ARBA" id="ARBA00022833"/>
    </source>
</evidence>
<evidence type="ECO:0000256" key="3">
    <source>
        <dbReference type="ARBA" id="ARBA00022771"/>
    </source>
</evidence>
<dbReference type="OrthoDB" id="19286at2759"/>
<dbReference type="PROSITE" id="PS50016">
    <property type="entry name" value="ZF_PHD_2"/>
    <property type="match status" value="1"/>
</dbReference>
<dbReference type="InterPro" id="IPR019786">
    <property type="entry name" value="Zinc_finger_PHD-type_CS"/>
</dbReference>
<dbReference type="Gene3D" id="3.30.40.10">
    <property type="entry name" value="Zinc/RING finger domain, C3HC4 (zinc finger)"/>
    <property type="match status" value="1"/>
</dbReference>
<name>E1Z7H1_CHLVA</name>
<keyword evidence="4" id="KW-0862">Zinc</keyword>
<evidence type="ECO:0000256" key="2">
    <source>
        <dbReference type="ARBA" id="ARBA00022723"/>
    </source>
</evidence>
<feature type="non-terminal residue" evidence="7">
    <location>
        <position position="1"/>
    </location>
</feature>
<evidence type="ECO:0000256" key="1">
    <source>
        <dbReference type="ARBA" id="ARBA00004123"/>
    </source>
</evidence>
<dbReference type="InterPro" id="IPR013083">
    <property type="entry name" value="Znf_RING/FYVE/PHD"/>
</dbReference>
<accession>E1Z7H1</accession>
<protein>
    <recommendedName>
        <fullName evidence="6">PHD-type domain-containing protein</fullName>
    </recommendedName>
</protein>
<dbReference type="PANTHER" id="PTHR45915">
    <property type="entry name" value="TRANSCRIPTION INTERMEDIARY FACTOR"/>
    <property type="match status" value="1"/>
</dbReference>
<organism evidence="8">
    <name type="scientific">Chlorella variabilis</name>
    <name type="common">Green alga</name>
    <dbReference type="NCBI Taxonomy" id="554065"/>
    <lineage>
        <taxon>Eukaryota</taxon>
        <taxon>Viridiplantae</taxon>
        <taxon>Chlorophyta</taxon>
        <taxon>core chlorophytes</taxon>
        <taxon>Trebouxiophyceae</taxon>
        <taxon>Chlorellales</taxon>
        <taxon>Chlorellaceae</taxon>
        <taxon>Chlorella clade</taxon>
        <taxon>Chlorella</taxon>
    </lineage>
</organism>
<dbReference type="Proteomes" id="UP000008141">
    <property type="component" value="Unassembled WGS sequence"/>
</dbReference>
<evidence type="ECO:0000256" key="5">
    <source>
        <dbReference type="PROSITE-ProRule" id="PRU00146"/>
    </source>
</evidence>
<dbReference type="GO" id="GO:0008270">
    <property type="term" value="F:zinc ion binding"/>
    <property type="evidence" value="ECO:0007669"/>
    <property type="project" value="UniProtKB-KW"/>
</dbReference>
<dbReference type="PANTHER" id="PTHR45915:SF2">
    <property type="entry name" value="TOUTATIS, ISOFORM E"/>
    <property type="match status" value="1"/>
</dbReference>
<dbReference type="SMART" id="SM00249">
    <property type="entry name" value="PHD"/>
    <property type="match status" value="1"/>
</dbReference>
<dbReference type="EMBL" id="GL433838">
    <property type="protein sequence ID" value="EFN57918.1"/>
    <property type="molecule type" value="Genomic_DNA"/>
</dbReference>
<dbReference type="InterPro" id="IPR019787">
    <property type="entry name" value="Znf_PHD-finger"/>
</dbReference>
<dbReference type="KEGG" id="cvr:CHLNCDRAFT_20200"/>
<evidence type="ECO:0000259" key="6">
    <source>
        <dbReference type="PROSITE" id="PS50016"/>
    </source>
</evidence>
<dbReference type="GO" id="GO:0005634">
    <property type="term" value="C:nucleus"/>
    <property type="evidence" value="ECO:0007669"/>
    <property type="project" value="UniProtKB-SubCell"/>
</dbReference>
<dbReference type="AlphaFoldDB" id="E1Z7H1"/>
<dbReference type="GeneID" id="17357599"/>
<gene>
    <name evidence="7" type="ORF">CHLNCDRAFT_20200</name>
</gene>
<sequence length="161" mass="17551">CEKCRGGHMAEKLVQCDRCDKGWHLFCLAPQLAALPQGDWVCPDCRTKGEAAPQRADICQPAVLLCGAACVASALSPTQPNARHLPHPPIHHYLRHHASTITLPLPLPCGPSSLAEFEAFAFQDADDYTLEEFEQIAATFEEQWFGAEAAGKVRAGVWSCL</sequence>
<keyword evidence="2" id="KW-0479">Metal-binding</keyword>
<dbReference type="InterPro" id="IPR001965">
    <property type="entry name" value="Znf_PHD"/>
</dbReference>
<dbReference type="STRING" id="554065.E1Z7H1"/>
<dbReference type="GO" id="GO:0000785">
    <property type="term" value="C:chromatin"/>
    <property type="evidence" value="ECO:0007669"/>
    <property type="project" value="TreeGrafter"/>
</dbReference>
<dbReference type="RefSeq" id="XP_005850020.1">
    <property type="nucleotide sequence ID" value="XM_005849958.1"/>
</dbReference>
<comment type="subcellular location">
    <subcellularLocation>
        <location evidence="1">Nucleus</location>
    </subcellularLocation>
</comment>
<dbReference type="InParanoid" id="E1Z7H1"/>
<evidence type="ECO:0000313" key="8">
    <source>
        <dbReference type="Proteomes" id="UP000008141"/>
    </source>
</evidence>
<feature type="domain" description="PHD-type" evidence="6">
    <location>
        <begin position="1"/>
        <end position="48"/>
    </location>
</feature>
<dbReference type="PROSITE" id="PS01359">
    <property type="entry name" value="ZF_PHD_1"/>
    <property type="match status" value="1"/>
</dbReference>
<dbReference type="InterPro" id="IPR011011">
    <property type="entry name" value="Znf_FYVE_PHD"/>
</dbReference>
<keyword evidence="8" id="KW-1185">Reference proteome</keyword>
<evidence type="ECO:0000313" key="7">
    <source>
        <dbReference type="EMBL" id="EFN57918.1"/>
    </source>
</evidence>
<keyword evidence="3 5" id="KW-0863">Zinc-finger</keyword>
<dbReference type="SUPFAM" id="SSF57903">
    <property type="entry name" value="FYVE/PHD zinc finger"/>
    <property type="match status" value="1"/>
</dbReference>